<reference evidence="1" key="1">
    <citation type="submission" date="2014-09" db="EMBL/GenBank/DDBJ databases">
        <authorList>
            <person name="Magalhaes I.L.F."/>
            <person name="Oliveira U."/>
            <person name="Santos F.R."/>
            <person name="Vidigal T.H.D.A."/>
            <person name="Brescovit A.D."/>
            <person name="Santos A.J."/>
        </authorList>
    </citation>
    <scope>NUCLEOTIDE SEQUENCE</scope>
    <source>
        <tissue evidence="1">Shoot tissue taken approximately 20 cm above the soil surface</tissue>
    </source>
</reference>
<protein>
    <submittedName>
        <fullName evidence="1">Uncharacterized protein</fullName>
    </submittedName>
</protein>
<organism evidence="1">
    <name type="scientific">Arundo donax</name>
    <name type="common">Giant reed</name>
    <name type="synonym">Donax arundinaceus</name>
    <dbReference type="NCBI Taxonomy" id="35708"/>
    <lineage>
        <taxon>Eukaryota</taxon>
        <taxon>Viridiplantae</taxon>
        <taxon>Streptophyta</taxon>
        <taxon>Embryophyta</taxon>
        <taxon>Tracheophyta</taxon>
        <taxon>Spermatophyta</taxon>
        <taxon>Magnoliopsida</taxon>
        <taxon>Liliopsida</taxon>
        <taxon>Poales</taxon>
        <taxon>Poaceae</taxon>
        <taxon>PACMAD clade</taxon>
        <taxon>Arundinoideae</taxon>
        <taxon>Arundineae</taxon>
        <taxon>Arundo</taxon>
    </lineage>
</organism>
<sequence length="85" mass="9893">MQLASGSKSITSEIHLRKNIYKMIVRHMDPKFNGAKQKQPYSPLLVPGHWMLFHYWLQPWCFLEVPVNLPFALAIACSHLVCHFT</sequence>
<reference evidence="1" key="2">
    <citation type="journal article" date="2015" name="Data Brief">
        <title>Shoot transcriptome of the giant reed, Arundo donax.</title>
        <authorList>
            <person name="Barrero R.A."/>
            <person name="Guerrero F.D."/>
            <person name="Moolhuijzen P."/>
            <person name="Goolsby J.A."/>
            <person name="Tidwell J."/>
            <person name="Bellgard S.E."/>
            <person name="Bellgard M.I."/>
        </authorList>
    </citation>
    <scope>NUCLEOTIDE SEQUENCE</scope>
    <source>
        <tissue evidence="1">Shoot tissue taken approximately 20 cm above the soil surface</tissue>
    </source>
</reference>
<accession>A0A0A9B908</accession>
<name>A0A0A9B908_ARUDO</name>
<dbReference type="AlphaFoldDB" id="A0A0A9B908"/>
<proteinExistence type="predicted"/>
<evidence type="ECO:0000313" key="1">
    <source>
        <dbReference type="EMBL" id="JAD58613.1"/>
    </source>
</evidence>
<dbReference type="EMBL" id="GBRH01239282">
    <property type="protein sequence ID" value="JAD58613.1"/>
    <property type="molecule type" value="Transcribed_RNA"/>
</dbReference>